<dbReference type="InterPro" id="IPR003141">
    <property type="entry name" value="Pol/His_phosphatase_N"/>
</dbReference>
<dbReference type="RefSeq" id="WP_350258532.1">
    <property type="nucleotide sequence ID" value="NZ_CP138335.1"/>
</dbReference>
<proteinExistence type="predicted"/>
<dbReference type="NCBIfam" id="NF038032">
    <property type="entry name" value="CehA_McbA_metalo"/>
    <property type="match status" value="1"/>
</dbReference>
<dbReference type="Gene3D" id="3.20.20.140">
    <property type="entry name" value="Metal-dependent hydrolases"/>
    <property type="match status" value="1"/>
</dbReference>
<accession>A0AAU7V8I5</accession>
<dbReference type="SMART" id="SM00481">
    <property type="entry name" value="POLIIIAc"/>
    <property type="match status" value="1"/>
</dbReference>
<evidence type="ECO:0000313" key="3">
    <source>
        <dbReference type="EMBL" id="XBW08333.1"/>
    </source>
</evidence>
<dbReference type="SUPFAM" id="SSF89550">
    <property type="entry name" value="PHP domain-like"/>
    <property type="match status" value="1"/>
</dbReference>
<dbReference type="GO" id="GO:0035312">
    <property type="term" value="F:5'-3' DNA exonuclease activity"/>
    <property type="evidence" value="ECO:0007669"/>
    <property type="project" value="TreeGrafter"/>
</dbReference>
<dbReference type="KEGG" id="sapp:SAC06_01905"/>
<feature type="region of interest" description="Disordered" evidence="1">
    <location>
        <begin position="111"/>
        <end position="130"/>
    </location>
</feature>
<gene>
    <name evidence="3" type="ORF">SAC06_01905</name>
</gene>
<dbReference type="Pfam" id="PF02811">
    <property type="entry name" value="PHP"/>
    <property type="match status" value="1"/>
</dbReference>
<dbReference type="InterPro" id="IPR052018">
    <property type="entry name" value="PHP_domain"/>
</dbReference>
<organism evidence="3">
    <name type="scientific">Scrofimicrobium appendicitidis</name>
    <dbReference type="NCBI Taxonomy" id="3079930"/>
    <lineage>
        <taxon>Bacteria</taxon>
        <taxon>Bacillati</taxon>
        <taxon>Actinomycetota</taxon>
        <taxon>Actinomycetes</taxon>
        <taxon>Actinomycetales</taxon>
        <taxon>Actinomycetaceae</taxon>
        <taxon>Scrofimicrobium</taxon>
    </lineage>
</organism>
<evidence type="ECO:0000259" key="2">
    <source>
        <dbReference type="SMART" id="SM00481"/>
    </source>
</evidence>
<dbReference type="InterPro" id="IPR004013">
    <property type="entry name" value="PHP_dom"/>
</dbReference>
<dbReference type="GO" id="GO:0004534">
    <property type="term" value="F:5'-3' RNA exonuclease activity"/>
    <property type="evidence" value="ECO:0007669"/>
    <property type="project" value="TreeGrafter"/>
</dbReference>
<dbReference type="PANTHER" id="PTHR42924:SF3">
    <property type="entry name" value="POLYMERASE_HISTIDINOL PHOSPHATASE N-TERMINAL DOMAIN-CONTAINING PROTEIN"/>
    <property type="match status" value="1"/>
</dbReference>
<feature type="domain" description="Polymerase/histidinol phosphatase N-terminal" evidence="2">
    <location>
        <begin position="142"/>
        <end position="207"/>
    </location>
</feature>
<dbReference type="PANTHER" id="PTHR42924">
    <property type="entry name" value="EXONUCLEASE"/>
    <property type="match status" value="1"/>
</dbReference>
<protein>
    <submittedName>
        <fullName evidence="3">CehA/McbA family metallohydrolase</fullName>
    </submittedName>
</protein>
<dbReference type="EMBL" id="CP138335">
    <property type="protein sequence ID" value="XBW08333.1"/>
    <property type="molecule type" value="Genomic_DNA"/>
</dbReference>
<dbReference type="InterPro" id="IPR016195">
    <property type="entry name" value="Pol/histidinol_Pase-like"/>
</dbReference>
<dbReference type="AlphaFoldDB" id="A0AAU7V8I5"/>
<evidence type="ECO:0000256" key="1">
    <source>
        <dbReference type="SAM" id="MobiDB-lite"/>
    </source>
</evidence>
<sequence>MLVTTVQADLRLQAQDRYHRVPFTVPPGAPSVGVRISVTDGVVDLGCEGADGWRGWSGGARTEFTITAEAATPGYVPGPLEAGEWAVILGLHNLPSGAAQIRVEVSVPSEVDLPEPTPAPAVPTRSPRPELPAPPGLTWFAGDFHNHTLHSDGKLTIEELAALGVESGLDFLAVTDHNTVSHHPFLPQIGRDYGITLVPGQEVTTHRGHANAFGDIGWIDFREHPDRWVDEVEARGGILSLNHPIDADCAWMVPLTRTPKAVELWHSTWYRDLCGTGIFAWLAGRDRRVTLLGGTDFHNLGQPPRPGTPTTWVAATENTLEAILEAVRAGRTAITGSVTLADGVITPRLTDCPILLRQDDSTLLALRAQGLVFVDFLGNRTVVDEEEQAFAAPLDRGPYSLLLPDRKIVALSA</sequence>
<name>A0AAU7V8I5_9ACTO</name>
<reference evidence="3" key="1">
    <citation type="submission" date="2023-11" db="EMBL/GenBank/DDBJ databases">
        <title>Scrofimicrobium hongkongense sp. nov., isolated from a patient with peritonitis.</title>
        <authorList>
            <person name="Lao H.Y."/>
            <person name="Wong A.Y.P."/>
            <person name="Ng T.L."/>
            <person name="Wong R.Y.L."/>
            <person name="Yau M.C.Y."/>
            <person name="Lam J.Y.W."/>
            <person name="Siu G.K.H."/>
        </authorList>
    </citation>
    <scope>NUCLEOTIDE SEQUENCE</scope>
    <source>
        <strain evidence="3">R131</strain>
    </source>
</reference>